<feature type="region of interest" description="Disordered" evidence="1">
    <location>
        <begin position="242"/>
        <end position="262"/>
    </location>
</feature>
<gene>
    <name evidence="2" type="ORF">PACLA_8A008221</name>
</gene>
<comment type="caution">
    <text evidence="2">The sequence shown here is derived from an EMBL/GenBank/DDBJ whole genome shotgun (WGS) entry which is preliminary data.</text>
</comment>
<sequence length="416" mass="46579">MLIHDGDTYLWTGSLADLKCFVDEILNLKGKWSSPGGEAKLFCATKPDFVIKWFGWRSQKLVIQVDSAENFLTQKFESLVNKSKGNKADSKNGTDGVIVSDGDTAHPAVLEVCKCSCSVDLEGLKLEITILESRLFAAISKNELESDIDLLRVKQKESEAAIRRQDDVICTLNEENQFLKARLLALEESFLKITYNVNKDKEPGLSVYKAKSIDKAAAFHASEQYNKSNLSSINTELRNTSHDNSLARHNNNGQCNADDLNNNQIDLANDDAVFSSKQQNENNIHKGINSNLQSESQQSTNIEGNKLRYDLSPKTSHDNSRISYDPSLKTSHDNSLIRHNDNSQCNADDLKNNHIDLTNDDAVLFPQQQNKNNKHKGLNSNLKSVSQQSINSEREKNQIQSVSKILCPVPFSHTPW</sequence>
<evidence type="ECO:0000313" key="3">
    <source>
        <dbReference type="Proteomes" id="UP001152795"/>
    </source>
</evidence>
<evidence type="ECO:0000313" key="2">
    <source>
        <dbReference type="EMBL" id="CAB4018141.1"/>
    </source>
</evidence>
<proteinExistence type="predicted"/>
<dbReference type="Proteomes" id="UP001152795">
    <property type="component" value="Unassembled WGS sequence"/>
</dbReference>
<feature type="compositionally biased region" description="Polar residues" evidence="1">
    <location>
        <begin position="378"/>
        <end position="391"/>
    </location>
</feature>
<feature type="compositionally biased region" description="Basic and acidic residues" evidence="1">
    <location>
        <begin position="330"/>
        <end position="341"/>
    </location>
</feature>
<reference evidence="2" key="1">
    <citation type="submission" date="2020-04" db="EMBL/GenBank/DDBJ databases">
        <authorList>
            <person name="Alioto T."/>
            <person name="Alioto T."/>
            <person name="Gomez Garrido J."/>
        </authorList>
    </citation>
    <scope>NUCLEOTIDE SEQUENCE</scope>
    <source>
        <strain evidence="2">A484AB</strain>
    </source>
</reference>
<feature type="region of interest" description="Disordered" evidence="1">
    <location>
        <begin position="370"/>
        <end position="397"/>
    </location>
</feature>
<accession>A0A6S7JP57</accession>
<feature type="region of interest" description="Disordered" evidence="1">
    <location>
        <begin position="307"/>
        <end position="343"/>
    </location>
</feature>
<dbReference type="AlphaFoldDB" id="A0A6S7JP57"/>
<protein>
    <submittedName>
        <fullName evidence="2">Uncharacterized protein</fullName>
    </submittedName>
</protein>
<evidence type="ECO:0000256" key="1">
    <source>
        <dbReference type="SAM" id="MobiDB-lite"/>
    </source>
</evidence>
<organism evidence="2 3">
    <name type="scientific">Paramuricea clavata</name>
    <name type="common">Red gorgonian</name>
    <name type="synonym">Violescent sea-whip</name>
    <dbReference type="NCBI Taxonomy" id="317549"/>
    <lineage>
        <taxon>Eukaryota</taxon>
        <taxon>Metazoa</taxon>
        <taxon>Cnidaria</taxon>
        <taxon>Anthozoa</taxon>
        <taxon>Octocorallia</taxon>
        <taxon>Malacalcyonacea</taxon>
        <taxon>Plexauridae</taxon>
        <taxon>Paramuricea</taxon>
    </lineage>
</organism>
<feature type="compositionally biased region" description="Basic and acidic residues" evidence="1">
    <location>
        <begin position="307"/>
        <end position="320"/>
    </location>
</feature>
<keyword evidence="3" id="KW-1185">Reference proteome</keyword>
<dbReference type="EMBL" id="CACRXK020009875">
    <property type="protein sequence ID" value="CAB4018141.1"/>
    <property type="molecule type" value="Genomic_DNA"/>
</dbReference>
<name>A0A6S7JP57_PARCT</name>